<name>A0A0F7TER0_PENBI</name>
<dbReference type="Gene3D" id="1.10.150.240">
    <property type="entry name" value="Putative phosphatase, domain 2"/>
    <property type="match status" value="1"/>
</dbReference>
<dbReference type="STRING" id="104259.A0A0F7TER0"/>
<dbReference type="OrthoDB" id="3256520at2759"/>
<dbReference type="PANTHER" id="PTHR43316">
    <property type="entry name" value="HYDROLASE, HALOACID DELAHOGENASE-RELATED"/>
    <property type="match status" value="1"/>
</dbReference>
<sequence>MLQAGEGPSARIDPPIINTLSANSFTANNNPSTLQQYSIISMADKTVVAFDLYGTLLSTDSIATQLANHFGAAKAQVISALWRRYQLEYTWRLNSMERYEDFSNITRNALLHALAENGEQLGDSEIASLMEAYDDLSTFPDVSPALDRIAADPTFHAVVFSNGAKAMVSNSVMQSKDLAPHAGVFQDLITVDEVQHYKPSRASYRHLAEKVGKKPSQMSELWLVSGNPFDVVGARSMGMNAIWVDRAGRGWQDAAVPDLRPSAIVRSLEHIVDKMKGRRN</sequence>
<dbReference type="AlphaFoldDB" id="A0A0F7TER0"/>
<dbReference type="InterPro" id="IPR036412">
    <property type="entry name" value="HAD-like_sf"/>
</dbReference>
<protein>
    <recommendedName>
        <fullName evidence="5">Haloacid dehalogenase, type II</fullName>
    </recommendedName>
</protein>
<evidence type="ECO:0000256" key="2">
    <source>
        <dbReference type="ARBA" id="ARBA00022801"/>
    </source>
</evidence>
<dbReference type="EMBL" id="CDHK01000001">
    <property type="protein sequence ID" value="CEJ54412.1"/>
    <property type="molecule type" value="Genomic_DNA"/>
</dbReference>
<gene>
    <name evidence="3" type="ORF">PMG11_00726</name>
</gene>
<comment type="similarity">
    <text evidence="1">Belongs to the HAD-like hydrolase superfamily. S-2-haloalkanoic acid dehalogenase family.</text>
</comment>
<dbReference type="Gene3D" id="3.40.50.1000">
    <property type="entry name" value="HAD superfamily/HAD-like"/>
    <property type="match status" value="1"/>
</dbReference>
<dbReference type="SUPFAM" id="SSF56784">
    <property type="entry name" value="HAD-like"/>
    <property type="match status" value="1"/>
</dbReference>
<dbReference type="PRINTS" id="PR00413">
    <property type="entry name" value="HADHALOGNASE"/>
</dbReference>
<evidence type="ECO:0000256" key="1">
    <source>
        <dbReference type="ARBA" id="ARBA00008106"/>
    </source>
</evidence>
<dbReference type="PANTHER" id="PTHR43316:SF3">
    <property type="entry name" value="HALOACID DEHALOGENASE, TYPE II (AFU_ORTHOLOGUE AFUA_2G07750)-RELATED"/>
    <property type="match status" value="1"/>
</dbReference>
<evidence type="ECO:0000313" key="3">
    <source>
        <dbReference type="EMBL" id="CEJ54412.1"/>
    </source>
</evidence>
<dbReference type="InterPro" id="IPR006439">
    <property type="entry name" value="HAD-SF_hydro_IA"/>
</dbReference>
<dbReference type="NCBIfam" id="TIGR01493">
    <property type="entry name" value="HAD-SF-IA-v2"/>
    <property type="match status" value="1"/>
</dbReference>
<dbReference type="SFLD" id="SFLDG01129">
    <property type="entry name" value="C1.5:_HAD__Beta-PGM__Phosphata"/>
    <property type="match status" value="1"/>
</dbReference>
<accession>A0A0F7TER0</accession>
<proteinExistence type="inferred from homology"/>
<dbReference type="GO" id="GO:0016791">
    <property type="term" value="F:phosphatase activity"/>
    <property type="evidence" value="ECO:0007669"/>
    <property type="project" value="UniProtKB-ARBA"/>
</dbReference>
<dbReference type="Proteomes" id="UP000042958">
    <property type="component" value="Unassembled WGS sequence"/>
</dbReference>
<reference evidence="4" key="1">
    <citation type="journal article" date="2015" name="Genome Announc.">
        <title>Draft genome sequence of the fungus Penicillium brasilianum MG11.</title>
        <authorList>
            <person name="Horn F."/>
            <person name="Linde J."/>
            <person name="Mattern D.J."/>
            <person name="Walther G."/>
            <person name="Guthke R."/>
            <person name="Brakhage A.A."/>
            <person name="Valiante V."/>
        </authorList>
    </citation>
    <scope>NUCLEOTIDE SEQUENCE [LARGE SCALE GENOMIC DNA]</scope>
    <source>
        <strain evidence="4">MG11</strain>
    </source>
</reference>
<organism evidence="3 4">
    <name type="scientific">Penicillium brasilianum</name>
    <dbReference type="NCBI Taxonomy" id="104259"/>
    <lineage>
        <taxon>Eukaryota</taxon>
        <taxon>Fungi</taxon>
        <taxon>Dikarya</taxon>
        <taxon>Ascomycota</taxon>
        <taxon>Pezizomycotina</taxon>
        <taxon>Eurotiomycetes</taxon>
        <taxon>Eurotiomycetidae</taxon>
        <taxon>Eurotiales</taxon>
        <taxon>Aspergillaceae</taxon>
        <taxon>Penicillium</taxon>
    </lineage>
</organism>
<dbReference type="InterPro" id="IPR006328">
    <property type="entry name" value="2-HAD"/>
</dbReference>
<dbReference type="InterPro" id="IPR023214">
    <property type="entry name" value="HAD_sf"/>
</dbReference>
<evidence type="ECO:0008006" key="5">
    <source>
        <dbReference type="Google" id="ProtNLM"/>
    </source>
</evidence>
<keyword evidence="4" id="KW-1185">Reference proteome</keyword>
<dbReference type="SFLD" id="SFLDS00003">
    <property type="entry name" value="Haloacid_Dehalogenase"/>
    <property type="match status" value="1"/>
</dbReference>
<dbReference type="InterPro" id="IPR051540">
    <property type="entry name" value="S-2-haloacid_dehalogenase"/>
</dbReference>
<evidence type="ECO:0000313" key="4">
    <source>
        <dbReference type="Proteomes" id="UP000042958"/>
    </source>
</evidence>
<dbReference type="Pfam" id="PF00702">
    <property type="entry name" value="Hydrolase"/>
    <property type="match status" value="1"/>
</dbReference>
<dbReference type="GO" id="GO:0019120">
    <property type="term" value="F:hydrolase activity, acting on acid halide bonds, in C-halide compounds"/>
    <property type="evidence" value="ECO:0007669"/>
    <property type="project" value="InterPro"/>
</dbReference>
<dbReference type="InterPro" id="IPR023198">
    <property type="entry name" value="PGP-like_dom2"/>
</dbReference>
<keyword evidence="2" id="KW-0378">Hydrolase</keyword>
<dbReference type="NCBIfam" id="TIGR01428">
    <property type="entry name" value="HAD_type_II"/>
    <property type="match status" value="1"/>
</dbReference>